<dbReference type="InterPro" id="IPR036188">
    <property type="entry name" value="FAD/NAD-bd_sf"/>
</dbReference>
<name>A0A0G0JDD1_9BACT</name>
<evidence type="ECO:0000313" key="2">
    <source>
        <dbReference type="EMBL" id="KKQ26176.1"/>
    </source>
</evidence>
<dbReference type="InterPro" id="IPR002937">
    <property type="entry name" value="Amino_oxidase"/>
</dbReference>
<dbReference type="InterPro" id="IPR050464">
    <property type="entry name" value="Zeta_carotene_desat/Oxidored"/>
</dbReference>
<dbReference type="AlphaFoldDB" id="A0A0G0JDD1"/>
<comment type="caution">
    <text evidence="2">The sequence shown here is derived from an EMBL/GenBank/DDBJ whole genome shotgun (WGS) entry which is preliminary data.</text>
</comment>
<dbReference type="PRINTS" id="PR00419">
    <property type="entry name" value="ADXRDTASE"/>
</dbReference>
<accession>A0A0G0JDD1</accession>
<dbReference type="PANTHER" id="PTHR42923:SF46">
    <property type="entry name" value="AMINE OXIDASE"/>
    <property type="match status" value="1"/>
</dbReference>
<dbReference type="NCBIfam" id="NF005560">
    <property type="entry name" value="PRK07233.1"/>
    <property type="match status" value="1"/>
</dbReference>
<gene>
    <name evidence="2" type="ORF">US40_C0003G0028</name>
</gene>
<reference evidence="2 3" key="1">
    <citation type="journal article" date="2015" name="Nature">
        <title>rRNA introns, odd ribosomes, and small enigmatic genomes across a large radiation of phyla.</title>
        <authorList>
            <person name="Brown C.T."/>
            <person name="Hug L.A."/>
            <person name="Thomas B.C."/>
            <person name="Sharon I."/>
            <person name="Castelle C.J."/>
            <person name="Singh A."/>
            <person name="Wilkins M.J."/>
            <person name="Williams K.H."/>
            <person name="Banfield J.F."/>
        </authorList>
    </citation>
    <scope>NUCLEOTIDE SEQUENCE [LARGE SCALE GENOMIC DNA]</scope>
</reference>
<protein>
    <recommendedName>
        <fullName evidence="1">Amine oxidase domain-containing protein</fullName>
    </recommendedName>
</protein>
<dbReference type="Proteomes" id="UP000034917">
    <property type="component" value="Unassembled WGS sequence"/>
</dbReference>
<proteinExistence type="predicted"/>
<dbReference type="SUPFAM" id="SSF51905">
    <property type="entry name" value="FAD/NAD(P)-binding domain"/>
    <property type="match status" value="1"/>
</dbReference>
<dbReference type="EMBL" id="LBSV01000003">
    <property type="protein sequence ID" value="KKQ26176.1"/>
    <property type="molecule type" value="Genomic_DNA"/>
</dbReference>
<dbReference type="PANTHER" id="PTHR42923">
    <property type="entry name" value="PROTOPORPHYRINOGEN OXIDASE"/>
    <property type="match status" value="1"/>
</dbReference>
<organism evidence="2 3">
    <name type="scientific">Candidatus Roizmanbacteria bacterium GW2011_GWC2_37_13</name>
    <dbReference type="NCBI Taxonomy" id="1618486"/>
    <lineage>
        <taxon>Bacteria</taxon>
        <taxon>Candidatus Roizmaniibacteriota</taxon>
    </lineage>
</organism>
<sequence>MKVAVLGGGITGLTAAYCLSKKNHQVTIFEKSAILGGLAVGFKQPNWKWNLEMAYHHLFANDYDIIKFAKEIGFNKIFFKSPQTASLFNDLTIHPMDTPIDFLKLPYLDLFNKFRAGSVLAFLKLSPFLSLYEKQTSEEFIKKTMGKTIWIRLWQELFRKKFGDYAGIILASFIWARINKRTKNLGYIEGGFQSFIDYLAKELTGLRVNVLTSYEVEQINKQKNKYKITGHFERSEKSSEAFDIVVSTLPTPIMAKLTTNIFSEKYLEKFSKLKYLHALTLILESKEPLLKKTYWLNISTLQIPIMGIVQHTNFIDKKNYGGNHIAYLGWYLKREDKLMQMNDKELLDFVMPHLEKIFNFQFSIFKNYETNFKKQISNFYTFRGPFAQPIFDKDFVKNKPGFITPAKNFYIANLDMTYPYDRGTNYAVKLGKQVAEMI</sequence>
<feature type="domain" description="Amine oxidase" evidence="1">
    <location>
        <begin position="10"/>
        <end position="436"/>
    </location>
</feature>
<dbReference type="Gene3D" id="3.50.50.60">
    <property type="entry name" value="FAD/NAD(P)-binding domain"/>
    <property type="match status" value="2"/>
</dbReference>
<dbReference type="GO" id="GO:0016491">
    <property type="term" value="F:oxidoreductase activity"/>
    <property type="evidence" value="ECO:0007669"/>
    <property type="project" value="InterPro"/>
</dbReference>
<evidence type="ECO:0000313" key="3">
    <source>
        <dbReference type="Proteomes" id="UP000034917"/>
    </source>
</evidence>
<evidence type="ECO:0000259" key="1">
    <source>
        <dbReference type="Pfam" id="PF01593"/>
    </source>
</evidence>
<dbReference type="Pfam" id="PF01593">
    <property type="entry name" value="Amino_oxidase"/>
    <property type="match status" value="1"/>
</dbReference>